<proteinExistence type="predicted"/>
<feature type="compositionally biased region" description="Acidic residues" evidence="1">
    <location>
        <begin position="218"/>
        <end position="232"/>
    </location>
</feature>
<gene>
    <name evidence="2" type="primary">rbcG</name>
    <name evidence="2" type="ORF">SNEC2469_LOCUS7143</name>
</gene>
<feature type="compositionally biased region" description="Basic and acidic residues" evidence="1">
    <location>
        <begin position="167"/>
        <end position="192"/>
    </location>
</feature>
<sequence>METLGDALARRRSKVEVPQCCFDGYGLEQVGSKGSAPESCPAGPVEESRKDAEVSAKMNDEEEDEYSEYSDEYSSEGSGEEHVDVPSTGANKDVLNEEDEYSDESGSEGLEGEESEEEYSDEYSEDEYSEISADETSGANKEAEKEESREGDPAKPAPPCDANQEAKNTDKDTGSAEKEEHFPQGSGEERVDVSSTGANKGVLKEDDEYSYVSGSEALDGEESEGDEYSDED</sequence>
<dbReference type="Proteomes" id="UP000601435">
    <property type="component" value="Unassembled WGS sequence"/>
</dbReference>
<evidence type="ECO:0000313" key="2">
    <source>
        <dbReference type="EMBL" id="CAE7291667.1"/>
    </source>
</evidence>
<dbReference type="OrthoDB" id="447359at2759"/>
<comment type="caution">
    <text evidence="2">The sequence shown here is derived from an EMBL/GenBank/DDBJ whole genome shotgun (WGS) entry which is preliminary data.</text>
</comment>
<feature type="compositionally biased region" description="Acidic residues" evidence="1">
    <location>
        <begin position="96"/>
        <end position="133"/>
    </location>
</feature>
<dbReference type="EMBL" id="CAJNJA010012216">
    <property type="protein sequence ID" value="CAE7291667.1"/>
    <property type="molecule type" value="Genomic_DNA"/>
</dbReference>
<evidence type="ECO:0000313" key="3">
    <source>
        <dbReference type="Proteomes" id="UP000601435"/>
    </source>
</evidence>
<feature type="non-terminal residue" evidence="2">
    <location>
        <position position="232"/>
    </location>
</feature>
<name>A0A812MXZ5_9DINO</name>
<accession>A0A812MXZ5</accession>
<evidence type="ECO:0000256" key="1">
    <source>
        <dbReference type="SAM" id="MobiDB-lite"/>
    </source>
</evidence>
<organism evidence="2 3">
    <name type="scientific">Symbiodinium necroappetens</name>
    <dbReference type="NCBI Taxonomy" id="1628268"/>
    <lineage>
        <taxon>Eukaryota</taxon>
        <taxon>Sar</taxon>
        <taxon>Alveolata</taxon>
        <taxon>Dinophyceae</taxon>
        <taxon>Suessiales</taxon>
        <taxon>Symbiodiniaceae</taxon>
        <taxon>Symbiodinium</taxon>
    </lineage>
</organism>
<feature type="compositionally biased region" description="Acidic residues" evidence="1">
    <location>
        <begin position="60"/>
        <end position="74"/>
    </location>
</feature>
<dbReference type="AlphaFoldDB" id="A0A812MXZ5"/>
<protein>
    <submittedName>
        <fullName evidence="2">RbcG protein</fullName>
    </submittedName>
</protein>
<feature type="compositionally biased region" description="Basic and acidic residues" evidence="1">
    <location>
        <begin position="141"/>
        <end position="153"/>
    </location>
</feature>
<feature type="region of interest" description="Disordered" evidence="1">
    <location>
        <begin position="25"/>
        <end position="232"/>
    </location>
</feature>
<keyword evidence="3" id="KW-1185">Reference proteome</keyword>
<reference evidence="2" key="1">
    <citation type="submission" date="2021-02" db="EMBL/GenBank/DDBJ databases">
        <authorList>
            <person name="Dougan E. K."/>
            <person name="Rhodes N."/>
            <person name="Thang M."/>
            <person name="Chan C."/>
        </authorList>
    </citation>
    <scope>NUCLEOTIDE SEQUENCE</scope>
</reference>